<keyword evidence="1" id="KW-1133">Transmembrane helix</keyword>
<organism evidence="2">
    <name type="scientific">Trichodectes canis</name>
    <dbReference type="NCBI Taxonomy" id="209909"/>
    <lineage>
        <taxon>Eukaryota</taxon>
        <taxon>Metazoa</taxon>
        <taxon>Ecdysozoa</taxon>
        <taxon>Arthropoda</taxon>
        <taxon>Hexapoda</taxon>
        <taxon>Insecta</taxon>
        <taxon>Pterygota</taxon>
        <taxon>Neoptera</taxon>
        <taxon>Paraneoptera</taxon>
        <taxon>Psocodea</taxon>
        <taxon>Troctomorpha</taxon>
        <taxon>Phthiraptera</taxon>
        <taxon>Trichodectera</taxon>
        <taxon>Trichodectidae</taxon>
        <taxon>Trichodectes</taxon>
    </lineage>
</organism>
<evidence type="ECO:0000313" key="2">
    <source>
        <dbReference type="EMBL" id="AYC65864.1"/>
    </source>
</evidence>
<feature type="transmembrane region" description="Helical" evidence="1">
    <location>
        <begin position="20"/>
        <end position="39"/>
    </location>
</feature>
<geneLocation type="mitochondrion" evidence="2"/>
<reference evidence="2" key="1">
    <citation type="journal article" date="2018" name="Syst. Biol.">
        <title>Mitochondrial Genome Fragmentation Unites the Parasitic Lice of Eutherian Mammals.</title>
        <authorList>
            <person name="Song F."/>
            <person name="Li H."/>
            <person name="Liu G.-H."/>
            <person name="Wang W."/>
            <person name="James P."/>
            <person name="Colwell D.D."/>
            <person name="Tran A."/>
            <person name="Gong S."/>
            <person name="Cai W."/>
            <person name="Shao R."/>
        </authorList>
    </citation>
    <scope>NUCLEOTIDE SEQUENCE</scope>
    <source>
        <strain evidence="2">Minichromosome 10</strain>
    </source>
</reference>
<feature type="transmembrane region" description="Helical" evidence="1">
    <location>
        <begin position="81"/>
        <end position="101"/>
    </location>
</feature>
<protein>
    <submittedName>
        <fullName evidence="2">NADH dehydrogenase subunit 6</fullName>
    </submittedName>
</protein>
<feature type="transmembrane region" description="Helical" evidence="1">
    <location>
        <begin position="121"/>
        <end position="147"/>
    </location>
</feature>
<sequence length="161" mass="18802">MKFLMLFLIMWSDFQPVLEVIVLITSVITISIYMSIVFTHNPVGYFVFLTYIGGVGILFSFLITAVMWYSDYSSKLKTYKSLILFILVISLISLVFLNKPMEVMMNYWTESFNYSSDFMDWFMNSASAGSIYAIMFLIILLFLLLFLTHFMCRSISRHRVA</sequence>
<proteinExistence type="predicted"/>
<keyword evidence="1" id="KW-0812">Transmembrane</keyword>
<evidence type="ECO:0000256" key="1">
    <source>
        <dbReference type="SAM" id="Phobius"/>
    </source>
</evidence>
<dbReference type="AlphaFoldDB" id="A0A386B2K5"/>
<feature type="transmembrane region" description="Helical" evidence="1">
    <location>
        <begin position="45"/>
        <end position="69"/>
    </location>
</feature>
<keyword evidence="1" id="KW-0472">Membrane</keyword>
<gene>
    <name evidence="2" type="primary">ND6</name>
</gene>
<keyword evidence="2" id="KW-0496">Mitochondrion</keyword>
<name>A0A386B2K5_9NEOP</name>
<accession>A0A386B2K5</accession>
<dbReference type="EMBL" id="MH001221">
    <property type="protein sequence ID" value="AYC65864.1"/>
    <property type="molecule type" value="Genomic_DNA"/>
</dbReference>